<keyword evidence="5" id="KW-1185">Reference proteome</keyword>
<sequence length="313" mass="35153">MDKTPVTLLQELLVKQQQLPAYSLILNGTGTHQPIFKFEVSASGETAIGTGKSKKEAKHEAARLLLEKLRHGNDVKNDDIIDININSPYAEVVKDNAVGMLTEYCGERNLKSPVYDLIRDEGLPHAKLFSYKCSVSSITTEAQARTKKQAKQLAAQEMLNKLKECLQGIANSPHNKVGTDFEESNQVVLKKLVEIRNKTGTSSEQLGIKISDYYKIFLDEAYPKSKLLQSFKEKDRAWFEEQLDPEDICKTIFTELNFHYEIEQLETKQNIVAVSLTILGTPTWAFFGSGSTYDNAAKEVFTEALTFMAEMAN</sequence>
<dbReference type="GO" id="GO:0003725">
    <property type="term" value="F:double-stranded RNA binding"/>
    <property type="evidence" value="ECO:0007669"/>
    <property type="project" value="TreeGrafter"/>
</dbReference>
<dbReference type="InterPro" id="IPR051247">
    <property type="entry name" value="RLC_Component"/>
</dbReference>
<dbReference type="CDD" id="cd19862">
    <property type="entry name" value="DSRM_PRKRA-like_rpt1"/>
    <property type="match status" value="1"/>
</dbReference>
<protein>
    <recommendedName>
        <fullName evidence="3">DRBM domain-containing protein</fullName>
    </recommendedName>
</protein>
<dbReference type="Proteomes" id="UP000015103">
    <property type="component" value="Unassembled WGS sequence"/>
</dbReference>
<dbReference type="PROSITE" id="PS50137">
    <property type="entry name" value="DS_RBD"/>
    <property type="match status" value="2"/>
</dbReference>
<dbReference type="InParanoid" id="T1H7Y6"/>
<feature type="domain" description="DRBM" evidence="3">
    <location>
        <begin position="96"/>
        <end position="164"/>
    </location>
</feature>
<dbReference type="GO" id="GO:0030422">
    <property type="term" value="P:siRNA processing"/>
    <property type="evidence" value="ECO:0007669"/>
    <property type="project" value="TreeGrafter"/>
</dbReference>
<dbReference type="GO" id="GO:0005634">
    <property type="term" value="C:nucleus"/>
    <property type="evidence" value="ECO:0007669"/>
    <property type="project" value="TreeGrafter"/>
</dbReference>
<dbReference type="HOGENOM" id="CLU_048292_0_1_1"/>
<dbReference type="GO" id="GO:0070578">
    <property type="term" value="C:RISC-loading complex"/>
    <property type="evidence" value="ECO:0007669"/>
    <property type="project" value="TreeGrafter"/>
</dbReference>
<dbReference type="EnsemblMetazoa" id="RPRC000119-RA">
    <property type="protein sequence ID" value="RPRC000119-PA"/>
    <property type="gene ID" value="RPRC000119"/>
</dbReference>
<dbReference type="EMBL" id="ACPB03000358">
    <property type="status" value="NOT_ANNOTATED_CDS"/>
    <property type="molecule type" value="Genomic_DNA"/>
</dbReference>
<evidence type="ECO:0000259" key="3">
    <source>
        <dbReference type="PROSITE" id="PS50137"/>
    </source>
</evidence>
<dbReference type="eggNOG" id="KOG3732">
    <property type="taxonomic scope" value="Eukaryota"/>
</dbReference>
<dbReference type="STRING" id="13249.T1H7Y6"/>
<dbReference type="GeneID" id="141452539"/>
<dbReference type="GO" id="GO:0035197">
    <property type="term" value="F:siRNA binding"/>
    <property type="evidence" value="ECO:0007669"/>
    <property type="project" value="TreeGrafter"/>
</dbReference>
<dbReference type="VEuPathDB" id="VectorBase:RPRC000119"/>
<evidence type="ECO:0000256" key="2">
    <source>
        <dbReference type="PROSITE-ProRule" id="PRU00266"/>
    </source>
</evidence>
<dbReference type="Gene3D" id="3.30.160.20">
    <property type="match status" value="2"/>
</dbReference>
<evidence type="ECO:0000313" key="5">
    <source>
        <dbReference type="Proteomes" id="UP000015103"/>
    </source>
</evidence>
<reference evidence="4" key="1">
    <citation type="submission" date="2015-05" db="UniProtKB">
        <authorList>
            <consortium name="EnsemblMetazoa"/>
        </authorList>
    </citation>
    <scope>IDENTIFICATION</scope>
</reference>
<organism evidence="4 5">
    <name type="scientific">Rhodnius prolixus</name>
    <name type="common">Triatomid bug</name>
    <dbReference type="NCBI Taxonomy" id="13249"/>
    <lineage>
        <taxon>Eukaryota</taxon>
        <taxon>Metazoa</taxon>
        <taxon>Ecdysozoa</taxon>
        <taxon>Arthropoda</taxon>
        <taxon>Hexapoda</taxon>
        <taxon>Insecta</taxon>
        <taxon>Pterygota</taxon>
        <taxon>Neoptera</taxon>
        <taxon>Paraneoptera</taxon>
        <taxon>Hemiptera</taxon>
        <taxon>Heteroptera</taxon>
        <taxon>Panheteroptera</taxon>
        <taxon>Cimicomorpha</taxon>
        <taxon>Reduviidae</taxon>
        <taxon>Triatominae</taxon>
        <taxon>Rhodnius</taxon>
    </lineage>
</organism>
<dbReference type="AlphaFoldDB" id="T1H7Y6"/>
<dbReference type="GO" id="GO:0005737">
    <property type="term" value="C:cytoplasm"/>
    <property type="evidence" value="ECO:0007669"/>
    <property type="project" value="TreeGrafter"/>
</dbReference>
<dbReference type="PANTHER" id="PTHR46205">
    <property type="entry name" value="LOQUACIOUS, ISOFORM B"/>
    <property type="match status" value="1"/>
</dbReference>
<dbReference type="GO" id="GO:0016442">
    <property type="term" value="C:RISC complex"/>
    <property type="evidence" value="ECO:0007669"/>
    <property type="project" value="TreeGrafter"/>
</dbReference>
<accession>T1H7Y6</accession>
<evidence type="ECO:0000256" key="1">
    <source>
        <dbReference type="ARBA" id="ARBA00022884"/>
    </source>
</evidence>
<name>T1H7Y6_RHOPR</name>
<dbReference type="InterPro" id="IPR014720">
    <property type="entry name" value="dsRBD_dom"/>
</dbReference>
<evidence type="ECO:0000313" key="4">
    <source>
        <dbReference type="EnsemblMetazoa" id="RPRC000119-PA"/>
    </source>
</evidence>
<feature type="domain" description="DRBM" evidence="3">
    <location>
        <begin position="4"/>
        <end position="71"/>
    </location>
</feature>
<dbReference type="Pfam" id="PF00035">
    <property type="entry name" value="dsrm"/>
    <property type="match status" value="2"/>
</dbReference>
<dbReference type="GO" id="GO:0070920">
    <property type="term" value="P:regulation of regulatory ncRNA processing"/>
    <property type="evidence" value="ECO:0007669"/>
    <property type="project" value="TreeGrafter"/>
</dbReference>
<keyword evidence="1 2" id="KW-0694">RNA-binding</keyword>
<dbReference type="SMART" id="SM00358">
    <property type="entry name" value="DSRM"/>
    <property type="match status" value="2"/>
</dbReference>
<dbReference type="RefSeq" id="XP_073980908.1">
    <property type="nucleotide sequence ID" value="XM_074124807.1"/>
</dbReference>
<dbReference type="SUPFAM" id="SSF54768">
    <property type="entry name" value="dsRNA-binding domain-like"/>
    <property type="match status" value="2"/>
</dbReference>
<dbReference type="PANTHER" id="PTHR46205:SF3">
    <property type="entry name" value="LOQUACIOUS, ISOFORM B"/>
    <property type="match status" value="1"/>
</dbReference>
<proteinExistence type="predicted"/>